<sequence length="90" mass="10388">MDKVYKIETIGDFLKIPSDRVRVCFMEMADHFEQLKAGLELFDIEPTGAEIKTFTWEDDGKQDFSLTLNCEDGRSTQIKITKEAQVQSHE</sequence>
<accession>R9AXX6</accession>
<comment type="caution">
    <text evidence="1">The sequence shown here is derived from an EMBL/GenBank/DDBJ whole genome shotgun (WGS) entry which is preliminary data.</text>
</comment>
<dbReference type="PATRIC" id="fig|1120927.3.peg.1659"/>
<dbReference type="OrthoDB" id="6703598at2"/>
<evidence type="ECO:0000313" key="2">
    <source>
        <dbReference type="Proteomes" id="UP000016201"/>
    </source>
</evidence>
<reference evidence="1 2" key="1">
    <citation type="submission" date="2013-03" db="EMBL/GenBank/DDBJ databases">
        <title>The Genome Sequence of Acinetobacter tandoii CIP 107469.</title>
        <authorList>
            <consortium name="The Broad Institute Genome Sequencing Platform"/>
            <consortium name="The Broad Institute Genome Sequencing Center for Infectious Disease"/>
            <person name="Cerqueira G."/>
            <person name="Feldgarden M."/>
            <person name="Courvalin P."/>
            <person name="Perichon B."/>
            <person name="Grillot-Courvalin C."/>
            <person name="Clermont D."/>
            <person name="Rocha E."/>
            <person name="Yoon E.-J."/>
            <person name="Nemec A."/>
            <person name="Walker B."/>
            <person name="Young S.K."/>
            <person name="Zeng Q."/>
            <person name="Gargeya S."/>
            <person name="Fitzgerald M."/>
            <person name="Haas B."/>
            <person name="Abouelleil A."/>
            <person name="Alvarado L."/>
            <person name="Arachchi H.M."/>
            <person name="Berlin A.M."/>
            <person name="Chapman S.B."/>
            <person name="Dewar J."/>
            <person name="Goldberg J."/>
            <person name="Griggs A."/>
            <person name="Gujja S."/>
            <person name="Hansen M."/>
            <person name="Howarth C."/>
            <person name="Imamovic A."/>
            <person name="Larimer J."/>
            <person name="McCowan C."/>
            <person name="Murphy C."/>
            <person name="Neiman D."/>
            <person name="Pearson M."/>
            <person name="Priest M."/>
            <person name="Roberts A."/>
            <person name="Saif S."/>
            <person name="Shea T."/>
            <person name="Sisk P."/>
            <person name="Sykes S."/>
            <person name="Wortman J."/>
            <person name="Nusbaum C."/>
            <person name="Birren B."/>
        </authorList>
    </citation>
    <scope>NUCLEOTIDE SEQUENCE [LARGE SCALE GENOMIC DNA]</scope>
    <source>
        <strain evidence="1 2">CIP 107469</strain>
    </source>
</reference>
<dbReference type="EMBL" id="AQFM01000037">
    <property type="protein sequence ID" value="EOR06845.1"/>
    <property type="molecule type" value="Genomic_DNA"/>
</dbReference>
<dbReference type="RefSeq" id="WP_016166788.1">
    <property type="nucleotide sequence ID" value="NZ_JHZG01000001.1"/>
</dbReference>
<organism evidence="1 2">
    <name type="scientific">Acinetobacter tandoii DSM 14970 = CIP 107469</name>
    <dbReference type="NCBI Taxonomy" id="1120927"/>
    <lineage>
        <taxon>Bacteria</taxon>
        <taxon>Pseudomonadati</taxon>
        <taxon>Pseudomonadota</taxon>
        <taxon>Gammaproteobacteria</taxon>
        <taxon>Moraxellales</taxon>
        <taxon>Moraxellaceae</taxon>
        <taxon>Acinetobacter</taxon>
    </lineage>
</organism>
<dbReference type="AlphaFoldDB" id="R9AXX6"/>
<evidence type="ECO:0000313" key="1">
    <source>
        <dbReference type="EMBL" id="EOR06845.1"/>
    </source>
</evidence>
<proteinExistence type="predicted"/>
<keyword evidence="2" id="KW-1185">Reference proteome</keyword>
<dbReference type="Proteomes" id="UP000016201">
    <property type="component" value="Unassembled WGS sequence"/>
</dbReference>
<name>R9AXX6_9GAMM</name>
<protein>
    <submittedName>
        <fullName evidence="1">Uncharacterized protein</fullName>
    </submittedName>
</protein>
<gene>
    <name evidence="1" type="ORF">I593_01712</name>
</gene>